<feature type="domain" description="Glycosyltransferase subfamily 4-like N-terminal" evidence="2">
    <location>
        <begin position="26"/>
        <end position="179"/>
    </location>
</feature>
<dbReference type="Pfam" id="PF13439">
    <property type="entry name" value="Glyco_transf_4"/>
    <property type="match status" value="1"/>
</dbReference>
<dbReference type="CDD" id="cd03801">
    <property type="entry name" value="GT4_PimA-like"/>
    <property type="match status" value="1"/>
</dbReference>
<dbReference type="SUPFAM" id="SSF53756">
    <property type="entry name" value="UDP-Glycosyltransferase/glycogen phosphorylase"/>
    <property type="match status" value="1"/>
</dbReference>
<gene>
    <name evidence="3" type="ORF">JM946_15870</name>
</gene>
<organism evidence="3 4">
    <name type="scientific">Steroidobacter gossypii</name>
    <dbReference type="NCBI Taxonomy" id="2805490"/>
    <lineage>
        <taxon>Bacteria</taxon>
        <taxon>Pseudomonadati</taxon>
        <taxon>Pseudomonadota</taxon>
        <taxon>Gammaproteobacteria</taxon>
        <taxon>Steroidobacterales</taxon>
        <taxon>Steroidobacteraceae</taxon>
        <taxon>Steroidobacter</taxon>
    </lineage>
</organism>
<dbReference type="Gene3D" id="3.40.50.2000">
    <property type="entry name" value="Glycogen Phosphorylase B"/>
    <property type="match status" value="2"/>
</dbReference>
<dbReference type="RefSeq" id="WP_203168322.1">
    <property type="nucleotide sequence ID" value="NZ_JAEVLS010000003.1"/>
</dbReference>
<keyword evidence="4" id="KW-1185">Reference proteome</keyword>
<evidence type="ECO:0000259" key="1">
    <source>
        <dbReference type="Pfam" id="PF00534"/>
    </source>
</evidence>
<dbReference type="InterPro" id="IPR001296">
    <property type="entry name" value="Glyco_trans_1"/>
</dbReference>
<proteinExistence type="predicted"/>
<dbReference type="Pfam" id="PF00534">
    <property type="entry name" value="Glycos_transf_1"/>
    <property type="match status" value="1"/>
</dbReference>
<feature type="domain" description="Glycosyl transferase family 1" evidence="1">
    <location>
        <begin position="203"/>
        <end position="354"/>
    </location>
</feature>
<sequence length="382" mass="42292">MNAAANMMPARRPLRVLHLRDSPWVDGPGRTILETGSHIDAQRVEYHIGAFASGGKHALVEGAQARGLNVHVIQDRRGIAAELVDRIVELIDRLQIDVLHTSEFRSNVLALLVRRRRPIKLACTAHGWIANDLRGRVFRAVDKFVLPRFDVVFLVSQATRNLVPRWWLPDRRVQVLPNALVLGVYGREIVETPRPKRDTSAGATVLNVGRLSPEKGQDLLLRAIAALAPRYPRLKLQFAGIGPLEQELRALAASLGIADRVEFLGYIDNMPKLYADIDLVVQSSFTEGMPNVILEAAYLRVPIVATAVGGTAEVVEHGKGAWLIPPHSLEALTAGIERYLRDPDGFARMGDAAHARVCAEFSFDVRTRKLMDVYERLCSVSA</sequence>
<accession>A0ABS1WZ09</accession>
<evidence type="ECO:0000313" key="3">
    <source>
        <dbReference type="EMBL" id="MBM0106210.1"/>
    </source>
</evidence>
<dbReference type="Proteomes" id="UP000661077">
    <property type="component" value="Unassembled WGS sequence"/>
</dbReference>
<protein>
    <submittedName>
        <fullName evidence="3">Glycosyltransferase family 4 protein</fullName>
    </submittedName>
</protein>
<comment type="caution">
    <text evidence="3">The sequence shown here is derived from an EMBL/GenBank/DDBJ whole genome shotgun (WGS) entry which is preliminary data.</text>
</comment>
<evidence type="ECO:0000313" key="4">
    <source>
        <dbReference type="Proteomes" id="UP000661077"/>
    </source>
</evidence>
<reference evidence="3 4" key="1">
    <citation type="journal article" date="2021" name="Int. J. Syst. Evol. Microbiol.">
        <title>Steroidobacter gossypii sp. nov., isolated from soil of cotton cropping field.</title>
        <authorList>
            <person name="Huang R."/>
            <person name="Yang S."/>
            <person name="Zhen C."/>
            <person name="Liu W."/>
        </authorList>
    </citation>
    <scope>NUCLEOTIDE SEQUENCE [LARGE SCALE GENOMIC DNA]</scope>
    <source>
        <strain evidence="3 4">S1-65</strain>
    </source>
</reference>
<dbReference type="InterPro" id="IPR028098">
    <property type="entry name" value="Glyco_trans_4-like_N"/>
</dbReference>
<dbReference type="PANTHER" id="PTHR12526">
    <property type="entry name" value="GLYCOSYLTRANSFERASE"/>
    <property type="match status" value="1"/>
</dbReference>
<evidence type="ECO:0000259" key="2">
    <source>
        <dbReference type="Pfam" id="PF13439"/>
    </source>
</evidence>
<name>A0ABS1WZ09_9GAMM</name>
<dbReference type="EMBL" id="JAEVLS010000003">
    <property type="protein sequence ID" value="MBM0106210.1"/>
    <property type="molecule type" value="Genomic_DNA"/>
</dbReference>